<feature type="region of interest" description="Disordered" evidence="1">
    <location>
        <begin position="116"/>
        <end position="147"/>
    </location>
</feature>
<name>B4JQU4_DROGR</name>
<keyword evidence="2" id="KW-0812">Transmembrane</keyword>
<keyword evidence="2" id="KW-1133">Transmembrane helix</keyword>
<dbReference type="Proteomes" id="UP000001070">
    <property type="component" value="Unassembled WGS sequence"/>
</dbReference>
<protein>
    <submittedName>
        <fullName evidence="3">GH13115</fullName>
    </submittedName>
</protein>
<accession>B4JQU4</accession>
<dbReference type="InParanoid" id="B4JQU4"/>
<proteinExistence type="predicted"/>
<reference evidence="3 4" key="1">
    <citation type="journal article" date="2007" name="Nature">
        <title>Evolution of genes and genomes on the Drosophila phylogeny.</title>
        <authorList>
            <consortium name="Drosophila 12 Genomes Consortium"/>
            <person name="Clark A.G."/>
            <person name="Eisen M.B."/>
            <person name="Smith D.R."/>
            <person name="Bergman C.M."/>
            <person name="Oliver B."/>
            <person name="Markow T.A."/>
            <person name="Kaufman T.C."/>
            <person name="Kellis M."/>
            <person name="Gelbart W."/>
            <person name="Iyer V.N."/>
            <person name="Pollard D.A."/>
            <person name="Sackton T.B."/>
            <person name="Larracuente A.M."/>
            <person name="Singh N.D."/>
            <person name="Abad J.P."/>
            <person name="Abt D.N."/>
            <person name="Adryan B."/>
            <person name="Aguade M."/>
            <person name="Akashi H."/>
            <person name="Anderson W.W."/>
            <person name="Aquadro C.F."/>
            <person name="Ardell D.H."/>
            <person name="Arguello R."/>
            <person name="Artieri C.G."/>
            <person name="Barbash D.A."/>
            <person name="Barker D."/>
            <person name="Barsanti P."/>
            <person name="Batterham P."/>
            <person name="Batzoglou S."/>
            <person name="Begun D."/>
            <person name="Bhutkar A."/>
            <person name="Blanco E."/>
            <person name="Bosak S.A."/>
            <person name="Bradley R.K."/>
            <person name="Brand A.D."/>
            <person name="Brent M.R."/>
            <person name="Brooks A.N."/>
            <person name="Brown R.H."/>
            <person name="Butlin R.K."/>
            <person name="Caggese C."/>
            <person name="Calvi B.R."/>
            <person name="Bernardo de Carvalho A."/>
            <person name="Caspi A."/>
            <person name="Castrezana S."/>
            <person name="Celniker S.E."/>
            <person name="Chang J.L."/>
            <person name="Chapple C."/>
            <person name="Chatterji S."/>
            <person name="Chinwalla A."/>
            <person name="Civetta A."/>
            <person name="Clifton S.W."/>
            <person name="Comeron J.M."/>
            <person name="Costello J.C."/>
            <person name="Coyne J.A."/>
            <person name="Daub J."/>
            <person name="David R.G."/>
            <person name="Delcher A.L."/>
            <person name="Delehaunty K."/>
            <person name="Do C.B."/>
            <person name="Ebling H."/>
            <person name="Edwards K."/>
            <person name="Eickbush T."/>
            <person name="Evans J.D."/>
            <person name="Filipski A."/>
            <person name="Findeiss S."/>
            <person name="Freyhult E."/>
            <person name="Fulton L."/>
            <person name="Fulton R."/>
            <person name="Garcia A.C."/>
            <person name="Gardiner A."/>
            <person name="Garfield D.A."/>
            <person name="Garvin B.E."/>
            <person name="Gibson G."/>
            <person name="Gilbert D."/>
            <person name="Gnerre S."/>
            <person name="Godfrey J."/>
            <person name="Good R."/>
            <person name="Gotea V."/>
            <person name="Gravely B."/>
            <person name="Greenberg A.J."/>
            <person name="Griffiths-Jones S."/>
            <person name="Gross S."/>
            <person name="Guigo R."/>
            <person name="Gustafson E.A."/>
            <person name="Haerty W."/>
            <person name="Hahn M.W."/>
            <person name="Halligan D.L."/>
            <person name="Halpern A.L."/>
            <person name="Halter G.M."/>
            <person name="Han M.V."/>
            <person name="Heger A."/>
            <person name="Hillier L."/>
            <person name="Hinrichs A.S."/>
            <person name="Holmes I."/>
            <person name="Hoskins R.A."/>
            <person name="Hubisz M.J."/>
            <person name="Hultmark D."/>
            <person name="Huntley M.A."/>
            <person name="Jaffe D.B."/>
            <person name="Jagadeeshan S."/>
            <person name="Jeck W.R."/>
            <person name="Johnson J."/>
            <person name="Jones C.D."/>
            <person name="Jordan W.C."/>
            <person name="Karpen G.H."/>
            <person name="Kataoka E."/>
            <person name="Keightley P.D."/>
            <person name="Kheradpour P."/>
            <person name="Kirkness E.F."/>
            <person name="Koerich L.B."/>
            <person name="Kristiansen K."/>
            <person name="Kudrna D."/>
            <person name="Kulathinal R.J."/>
            <person name="Kumar S."/>
            <person name="Kwok R."/>
            <person name="Lander E."/>
            <person name="Langley C.H."/>
            <person name="Lapoint R."/>
            <person name="Lazzaro B.P."/>
            <person name="Lee S.J."/>
            <person name="Levesque L."/>
            <person name="Li R."/>
            <person name="Lin C.F."/>
            <person name="Lin M.F."/>
            <person name="Lindblad-Toh K."/>
            <person name="Llopart A."/>
            <person name="Long M."/>
            <person name="Low L."/>
            <person name="Lozovsky E."/>
            <person name="Lu J."/>
            <person name="Luo M."/>
            <person name="Machado C.A."/>
            <person name="Makalowski W."/>
            <person name="Marzo M."/>
            <person name="Matsuda M."/>
            <person name="Matzkin L."/>
            <person name="McAllister B."/>
            <person name="McBride C.S."/>
            <person name="McKernan B."/>
            <person name="McKernan K."/>
            <person name="Mendez-Lago M."/>
            <person name="Minx P."/>
            <person name="Mollenhauer M.U."/>
            <person name="Montooth K."/>
            <person name="Mount S.M."/>
            <person name="Mu X."/>
            <person name="Myers E."/>
            <person name="Negre B."/>
            <person name="Newfeld S."/>
            <person name="Nielsen R."/>
            <person name="Noor M.A."/>
            <person name="O'Grady P."/>
            <person name="Pachter L."/>
            <person name="Papaceit M."/>
            <person name="Parisi M.J."/>
            <person name="Parisi M."/>
            <person name="Parts L."/>
            <person name="Pedersen J.S."/>
            <person name="Pesole G."/>
            <person name="Phillippy A.M."/>
            <person name="Ponting C.P."/>
            <person name="Pop M."/>
            <person name="Porcelli D."/>
            <person name="Powell J.R."/>
            <person name="Prohaska S."/>
            <person name="Pruitt K."/>
            <person name="Puig M."/>
            <person name="Quesneville H."/>
            <person name="Ram K.R."/>
            <person name="Rand D."/>
            <person name="Rasmussen M.D."/>
            <person name="Reed L.K."/>
            <person name="Reenan R."/>
            <person name="Reily A."/>
            <person name="Remington K.A."/>
            <person name="Rieger T.T."/>
            <person name="Ritchie M.G."/>
            <person name="Robin C."/>
            <person name="Rogers Y.H."/>
            <person name="Rohde C."/>
            <person name="Rozas J."/>
            <person name="Rubenfield M.J."/>
            <person name="Ruiz A."/>
            <person name="Russo S."/>
            <person name="Salzberg S.L."/>
            <person name="Sanchez-Gracia A."/>
            <person name="Saranga D.J."/>
            <person name="Sato H."/>
            <person name="Schaeffer S.W."/>
            <person name="Schatz M.C."/>
            <person name="Schlenke T."/>
            <person name="Schwartz R."/>
            <person name="Segarra C."/>
            <person name="Singh R.S."/>
            <person name="Sirot L."/>
            <person name="Sirota M."/>
            <person name="Sisneros N.B."/>
            <person name="Smith C.D."/>
            <person name="Smith T.F."/>
            <person name="Spieth J."/>
            <person name="Stage D.E."/>
            <person name="Stark A."/>
            <person name="Stephan W."/>
            <person name="Strausberg R.L."/>
            <person name="Strempel S."/>
            <person name="Sturgill D."/>
            <person name="Sutton G."/>
            <person name="Sutton G.G."/>
            <person name="Tao W."/>
            <person name="Teichmann S."/>
            <person name="Tobari Y.N."/>
            <person name="Tomimura Y."/>
            <person name="Tsolas J.M."/>
            <person name="Valente V.L."/>
            <person name="Venter E."/>
            <person name="Venter J.C."/>
            <person name="Vicario S."/>
            <person name="Vieira F.G."/>
            <person name="Vilella A.J."/>
            <person name="Villasante A."/>
            <person name="Walenz B."/>
            <person name="Wang J."/>
            <person name="Wasserman M."/>
            <person name="Watts T."/>
            <person name="Wilson D."/>
            <person name="Wilson R.K."/>
            <person name="Wing R.A."/>
            <person name="Wolfner M.F."/>
            <person name="Wong A."/>
            <person name="Wong G.K."/>
            <person name="Wu C.I."/>
            <person name="Wu G."/>
            <person name="Yamamoto D."/>
            <person name="Yang H.P."/>
            <person name="Yang S.P."/>
            <person name="Yorke J.A."/>
            <person name="Yoshida K."/>
            <person name="Zdobnov E."/>
            <person name="Zhang P."/>
            <person name="Zhang Y."/>
            <person name="Zimin A.V."/>
            <person name="Baldwin J."/>
            <person name="Abdouelleil A."/>
            <person name="Abdulkadir J."/>
            <person name="Abebe A."/>
            <person name="Abera B."/>
            <person name="Abreu J."/>
            <person name="Acer S.C."/>
            <person name="Aftuck L."/>
            <person name="Alexander A."/>
            <person name="An P."/>
            <person name="Anderson E."/>
            <person name="Anderson S."/>
            <person name="Arachi H."/>
            <person name="Azer M."/>
            <person name="Bachantsang P."/>
            <person name="Barry A."/>
            <person name="Bayul T."/>
            <person name="Berlin A."/>
            <person name="Bessette D."/>
            <person name="Bloom T."/>
            <person name="Blye J."/>
            <person name="Boguslavskiy L."/>
            <person name="Bonnet C."/>
            <person name="Boukhgalter B."/>
            <person name="Bourzgui I."/>
            <person name="Brown A."/>
            <person name="Cahill P."/>
            <person name="Channer S."/>
            <person name="Cheshatsang Y."/>
            <person name="Chuda L."/>
            <person name="Citroen M."/>
            <person name="Collymore A."/>
            <person name="Cooke P."/>
            <person name="Costello M."/>
            <person name="D'Aco K."/>
            <person name="Daza R."/>
            <person name="De Haan G."/>
            <person name="DeGray S."/>
            <person name="DeMaso C."/>
            <person name="Dhargay N."/>
            <person name="Dooley K."/>
            <person name="Dooley E."/>
            <person name="Doricent M."/>
            <person name="Dorje P."/>
            <person name="Dorjee K."/>
            <person name="Dupes A."/>
            <person name="Elong R."/>
            <person name="Falk J."/>
            <person name="Farina A."/>
            <person name="Faro S."/>
            <person name="Ferguson D."/>
            <person name="Fisher S."/>
            <person name="Foley C.D."/>
            <person name="Franke A."/>
            <person name="Friedrich D."/>
            <person name="Gadbois L."/>
            <person name="Gearin G."/>
            <person name="Gearin C.R."/>
            <person name="Giannoukos G."/>
            <person name="Goode T."/>
            <person name="Graham J."/>
            <person name="Grandbois E."/>
            <person name="Grewal S."/>
            <person name="Gyaltsen K."/>
            <person name="Hafez N."/>
            <person name="Hagos B."/>
            <person name="Hall J."/>
            <person name="Henson C."/>
            <person name="Hollinger A."/>
            <person name="Honan T."/>
            <person name="Huard M.D."/>
            <person name="Hughes L."/>
            <person name="Hurhula B."/>
            <person name="Husby M.E."/>
            <person name="Kamat A."/>
            <person name="Kanga B."/>
            <person name="Kashin S."/>
            <person name="Khazanovich D."/>
            <person name="Kisner P."/>
            <person name="Lance K."/>
            <person name="Lara M."/>
            <person name="Lee W."/>
            <person name="Lennon N."/>
            <person name="Letendre F."/>
            <person name="LeVine R."/>
            <person name="Lipovsky A."/>
            <person name="Liu X."/>
            <person name="Liu J."/>
            <person name="Liu S."/>
            <person name="Lokyitsang T."/>
            <person name="Lokyitsang Y."/>
            <person name="Lubonja R."/>
            <person name="Lui A."/>
            <person name="MacDonald P."/>
            <person name="Magnisalis V."/>
            <person name="Maru K."/>
            <person name="Matthews C."/>
            <person name="McCusker W."/>
            <person name="McDonough S."/>
            <person name="Mehta T."/>
            <person name="Meldrim J."/>
            <person name="Meneus L."/>
            <person name="Mihai O."/>
            <person name="Mihalev A."/>
            <person name="Mihova T."/>
            <person name="Mittelman R."/>
            <person name="Mlenga V."/>
            <person name="Montmayeur A."/>
            <person name="Mulrain L."/>
            <person name="Navidi A."/>
            <person name="Naylor J."/>
            <person name="Negash T."/>
            <person name="Nguyen T."/>
            <person name="Nguyen N."/>
            <person name="Nicol R."/>
            <person name="Norbu C."/>
            <person name="Norbu N."/>
            <person name="Novod N."/>
            <person name="O'Neill B."/>
            <person name="Osman S."/>
            <person name="Markiewicz E."/>
            <person name="Oyono O.L."/>
            <person name="Patti C."/>
            <person name="Phunkhang P."/>
            <person name="Pierre F."/>
            <person name="Priest M."/>
            <person name="Raghuraman S."/>
            <person name="Rege F."/>
            <person name="Reyes R."/>
            <person name="Rise C."/>
            <person name="Rogov P."/>
            <person name="Ross K."/>
            <person name="Ryan E."/>
            <person name="Settipalli S."/>
            <person name="Shea T."/>
            <person name="Sherpa N."/>
            <person name="Shi L."/>
            <person name="Shih D."/>
            <person name="Sparrow T."/>
            <person name="Spaulding J."/>
            <person name="Stalker J."/>
            <person name="Stange-Thomann N."/>
            <person name="Stavropoulos S."/>
            <person name="Stone C."/>
            <person name="Strader C."/>
            <person name="Tesfaye S."/>
            <person name="Thomson T."/>
            <person name="Thoulutsang Y."/>
            <person name="Thoulutsang D."/>
            <person name="Topham K."/>
            <person name="Topping I."/>
            <person name="Tsamla T."/>
            <person name="Vassiliev H."/>
            <person name="Vo A."/>
            <person name="Wangchuk T."/>
            <person name="Wangdi T."/>
            <person name="Weiand M."/>
            <person name="Wilkinson J."/>
            <person name="Wilson A."/>
            <person name="Yadav S."/>
            <person name="Young G."/>
            <person name="Yu Q."/>
            <person name="Zembek L."/>
            <person name="Zhong D."/>
            <person name="Zimmer A."/>
            <person name="Zwirko Z."/>
            <person name="Jaffe D.B."/>
            <person name="Alvarez P."/>
            <person name="Brockman W."/>
            <person name="Butler J."/>
            <person name="Chin C."/>
            <person name="Gnerre S."/>
            <person name="Grabherr M."/>
            <person name="Kleber M."/>
            <person name="Mauceli E."/>
            <person name="MacCallum I."/>
        </authorList>
    </citation>
    <scope>NUCLEOTIDE SEQUENCE [LARGE SCALE GENOMIC DNA]</scope>
    <source>
        <strain evidence="4">Tucson 15287-2541.00</strain>
    </source>
</reference>
<feature type="transmembrane region" description="Helical" evidence="2">
    <location>
        <begin position="35"/>
        <end position="55"/>
    </location>
</feature>
<evidence type="ECO:0000313" key="4">
    <source>
        <dbReference type="Proteomes" id="UP000001070"/>
    </source>
</evidence>
<evidence type="ECO:0000256" key="2">
    <source>
        <dbReference type="SAM" id="Phobius"/>
    </source>
</evidence>
<keyword evidence="2" id="KW-0472">Membrane</keyword>
<evidence type="ECO:0000313" key="3">
    <source>
        <dbReference type="EMBL" id="EDV99274.1"/>
    </source>
</evidence>
<keyword evidence="4" id="KW-1185">Reference proteome</keyword>
<organism evidence="4">
    <name type="scientific">Drosophila grimshawi</name>
    <name type="common">Hawaiian fruit fly</name>
    <name type="synonym">Idiomyia grimshawi</name>
    <dbReference type="NCBI Taxonomy" id="7222"/>
    <lineage>
        <taxon>Eukaryota</taxon>
        <taxon>Metazoa</taxon>
        <taxon>Ecdysozoa</taxon>
        <taxon>Arthropoda</taxon>
        <taxon>Hexapoda</taxon>
        <taxon>Insecta</taxon>
        <taxon>Pterygota</taxon>
        <taxon>Neoptera</taxon>
        <taxon>Endopterygota</taxon>
        <taxon>Diptera</taxon>
        <taxon>Brachycera</taxon>
        <taxon>Muscomorpha</taxon>
        <taxon>Ephydroidea</taxon>
        <taxon>Drosophilidae</taxon>
        <taxon>Drosophila</taxon>
        <taxon>Hawaiian Drosophila</taxon>
    </lineage>
</organism>
<feature type="region of interest" description="Disordered" evidence="1">
    <location>
        <begin position="1"/>
        <end position="29"/>
    </location>
</feature>
<gene>
    <name evidence="3" type="primary">Dgri\GH13115</name>
    <name evidence="3" type="ORF">Dgri_GH13115</name>
</gene>
<sequence length="147" mass="15904">MQNQKAASINKGHASGNDKDGGGGMPPKTGKEAQAMMVVVVVAVLTLLMVVHYCLSHARSRGERSPASEFGSCSDCDYFDDDHDVLCTSCQKTLAKMLMLLLLLLLLLMRRAKGAAVNAKPPTRKPTPSTALAKHRHPSNHRPVDRN</sequence>
<dbReference type="AlphaFoldDB" id="B4JQU4"/>
<evidence type="ECO:0000256" key="1">
    <source>
        <dbReference type="SAM" id="MobiDB-lite"/>
    </source>
</evidence>
<dbReference type="EMBL" id="CH916372">
    <property type="protein sequence ID" value="EDV99274.1"/>
    <property type="molecule type" value="Genomic_DNA"/>
</dbReference>
<dbReference type="HOGENOM" id="CLU_1769990_0_0_1"/>